<feature type="transmembrane region" description="Helical" evidence="1">
    <location>
        <begin position="54"/>
        <end position="76"/>
    </location>
</feature>
<proteinExistence type="predicted"/>
<reference evidence="2 3" key="1">
    <citation type="submission" date="2022-06" db="EMBL/GenBank/DDBJ databases">
        <title>Halogeometricum sp. a new haloarchaeum isolate from saline soil.</title>
        <authorList>
            <person name="Strakova D."/>
            <person name="Galisteo C."/>
            <person name="Sanchez-Porro C."/>
            <person name="Ventosa A."/>
        </authorList>
    </citation>
    <scope>NUCLEOTIDE SEQUENCE [LARGE SCALE GENOMIC DNA]</scope>
    <source>
        <strain evidence="3">S3BR25-2</strain>
    </source>
</reference>
<sequence>MPDDPAADSLRYALRPELLKLYGVTVFGYLVTANVRGAFGGFVTAQPWQGLLELPFVLLGLALFFGGFVGVLHRVLSDASSNRRRSRL</sequence>
<organism evidence="2 3">
    <name type="scientific">Halogeometricum luteum</name>
    <dbReference type="NCBI Taxonomy" id="2950537"/>
    <lineage>
        <taxon>Archaea</taxon>
        <taxon>Methanobacteriati</taxon>
        <taxon>Methanobacteriota</taxon>
        <taxon>Stenosarchaea group</taxon>
        <taxon>Halobacteria</taxon>
        <taxon>Halobacteriales</taxon>
        <taxon>Haloferacaceae</taxon>
        <taxon>Halogeometricum</taxon>
    </lineage>
</organism>
<evidence type="ECO:0008006" key="4">
    <source>
        <dbReference type="Google" id="ProtNLM"/>
    </source>
</evidence>
<keyword evidence="1" id="KW-1133">Transmembrane helix</keyword>
<evidence type="ECO:0000313" key="2">
    <source>
        <dbReference type="EMBL" id="MDS0295002.1"/>
    </source>
</evidence>
<dbReference type="RefSeq" id="WP_310928849.1">
    <property type="nucleotide sequence ID" value="NZ_JAMQOQ010000003.1"/>
</dbReference>
<dbReference type="EMBL" id="JAMQOQ010000003">
    <property type="protein sequence ID" value="MDS0295002.1"/>
    <property type="molecule type" value="Genomic_DNA"/>
</dbReference>
<keyword evidence="3" id="KW-1185">Reference proteome</keyword>
<evidence type="ECO:0000313" key="3">
    <source>
        <dbReference type="Proteomes" id="UP001254813"/>
    </source>
</evidence>
<protein>
    <recommendedName>
        <fullName evidence="4">DUF3955 domain-containing protein</fullName>
    </recommendedName>
</protein>
<keyword evidence="1" id="KW-0812">Transmembrane</keyword>
<evidence type="ECO:0000256" key="1">
    <source>
        <dbReference type="SAM" id="Phobius"/>
    </source>
</evidence>
<gene>
    <name evidence="2" type="ORF">NDI79_12550</name>
</gene>
<comment type="caution">
    <text evidence="2">The sequence shown here is derived from an EMBL/GenBank/DDBJ whole genome shotgun (WGS) entry which is preliminary data.</text>
</comment>
<keyword evidence="1" id="KW-0472">Membrane</keyword>
<name>A0ABU2G2I9_9EURY</name>
<feature type="transmembrane region" description="Helical" evidence="1">
    <location>
        <begin position="21"/>
        <end position="42"/>
    </location>
</feature>
<accession>A0ABU2G2I9</accession>
<dbReference type="Proteomes" id="UP001254813">
    <property type="component" value="Unassembled WGS sequence"/>
</dbReference>